<evidence type="ECO:0000259" key="10">
    <source>
        <dbReference type="Pfam" id="PF13090"/>
    </source>
</evidence>
<feature type="domain" description="Polyphosphate kinase middle" evidence="8">
    <location>
        <begin position="130"/>
        <end position="312"/>
    </location>
</feature>
<feature type="domain" description="Polyphosphate kinase C-terminal" evidence="11">
    <location>
        <begin position="338"/>
        <end position="503"/>
    </location>
</feature>
<sequence>MNKKKKKDSLHIDRYIPRDVSWLYFNARVLQEAADPSVPLIERLRFVGIFSNNLDEFFRVRYATIKRMSLFGKKASRELGGFPPDKLLHTISQIANEQQQEAEAIYEKLIEELEKKGVSLVNEKNLTAGQREFVRQFFIDKVSPAVFTLILNPKRAFPQLTDKSIYLAIKAENLTDATKNFYGLIELPTDYVGRFVELPKYGRRYFIFLDDLIRYNLNYIFFIFKNYKFEAYTIKITRDAELDIENDISKSFIDKVSQSLENRKTGDPVRFVYDREIPSDLLTYLMSRMQLDNYDSLASGGRYHNKKDLIKFPSIEELQAEYEPLPPLNHPDLDLNKSIMDVVSKKDILLFLPYHSFSFVIRMLREAAIDPDVTTIQITLYRLAEKSRIISAIKNAARNGKKVIVVIELQARFDEEANIRWTEELKNEDIEVVFGVTGLKVHSKLVHITKIRDDKKQEFAIVSTGNFNESTARIYTDYVLMTADNRITRDISRIFEFFKTNYKVFHYQHLIVSPHYQRLKINELIDTEIKNAKAGKEAYIFWKINSLSDTGIIEKLYQASQAGVSIKLIVRGICSIVTSKPGLSENIEAISIVDRFLEHSRVFIFGNAGEPKYYISSADMMTRNLEYRVEVTCPIYDKRIQKEIKDHLDILWKDNCKARIHSWEVKNAYRKLPGPKIRAQIELYEYVKKQLKKAGGRQV</sequence>
<feature type="binding site" evidence="6">
    <location>
        <position position="571"/>
    </location>
    <ligand>
        <name>ATP</name>
        <dbReference type="ChEBI" id="CHEBI:30616"/>
    </ligand>
</feature>
<feature type="domain" description="Polyphosphate kinase C-terminal" evidence="10">
    <location>
        <begin position="510"/>
        <end position="672"/>
    </location>
</feature>
<dbReference type="NCBIfam" id="TIGR03705">
    <property type="entry name" value="poly_P_kin"/>
    <property type="match status" value="1"/>
</dbReference>
<keyword evidence="1 6" id="KW-0597">Phosphoprotein</keyword>
<evidence type="ECO:0000256" key="4">
    <source>
        <dbReference type="ARBA" id="ARBA00022777"/>
    </source>
</evidence>
<evidence type="ECO:0000256" key="2">
    <source>
        <dbReference type="ARBA" id="ARBA00022679"/>
    </source>
</evidence>
<feature type="domain" description="Polyphosphate kinase N-terminal" evidence="9">
    <location>
        <begin position="15"/>
        <end position="120"/>
    </location>
</feature>
<dbReference type="AlphaFoldDB" id="A0A369A6Y7"/>
<dbReference type="PIRSF" id="PIRSF015589">
    <property type="entry name" value="PP_kinase"/>
    <property type="match status" value="1"/>
</dbReference>
<keyword evidence="4 6" id="KW-0418">Kinase</keyword>
<dbReference type="Proteomes" id="UP000253517">
    <property type="component" value="Unassembled WGS sequence"/>
</dbReference>
<keyword evidence="2 6" id="KW-0808">Transferase</keyword>
<dbReference type="EC" id="2.7.4.1" evidence="6 7"/>
<dbReference type="Gene3D" id="3.30.870.10">
    <property type="entry name" value="Endonuclease Chain A"/>
    <property type="match status" value="2"/>
</dbReference>
<evidence type="ECO:0000259" key="11">
    <source>
        <dbReference type="Pfam" id="PF17941"/>
    </source>
</evidence>
<dbReference type="GO" id="GO:0006799">
    <property type="term" value="P:polyphosphate biosynthetic process"/>
    <property type="evidence" value="ECO:0007669"/>
    <property type="project" value="UniProtKB-UniRule"/>
</dbReference>
<evidence type="ECO:0000256" key="1">
    <source>
        <dbReference type="ARBA" id="ARBA00022553"/>
    </source>
</evidence>
<keyword evidence="6" id="KW-0460">Magnesium</keyword>
<dbReference type="Gene3D" id="1.20.58.310">
    <property type="entry name" value="Polyphosphate kinase N-terminal domain"/>
    <property type="match status" value="1"/>
</dbReference>
<dbReference type="RefSeq" id="WP_037358296.1">
    <property type="nucleotide sequence ID" value="NZ_BHZF01000003.1"/>
</dbReference>
<dbReference type="PANTHER" id="PTHR30218">
    <property type="entry name" value="POLYPHOSPHATE KINASE"/>
    <property type="match status" value="1"/>
</dbReference>
<dbReference type="InterPro" id="IPR036830">
    <property type="entry name" value="PP_kinase_middle_dom_sf"/>
</dbReference>
<keyword evidence="6" id="KW-0479">Metal-binding</keyword>
<feature type="binding site" evidence="6">
    <location>
        <position position="412"/>
    </location>
    <ligand>
        <name>Mg(2+)</name>
        <dbReference type="ChEBI" id="CHEBI:18420"/>
    </ligand>
</feature>
<dbReference type="InterPro" id="IPR041108">
    <property type="entry name" value="PP_kinase_C_1"/>
</dbReference>
<evidence type="ECO:0000313" key="12">
    <source>
        <dbReference type="EMBL" id="RCX03194.1"/>
    </source>
</evidence>
<keyword evidence="5 6" id="KW-0067">ATP-binding</keyword>
<evidence type="ECO:0000259" key="8">
    <source>
        <dbReference type="Pfam" id="PF02503"/>
    </source>
</evidence>
<dbReference type="InterPro" id="IPR003414">
    <property type="entry name" value="PP_kinase"/>
</dbReference>
<dbReference type="GO" id="GO:0005524">
    <property type="term" value="F:ATP binding"/>
    <property type="evidence" value="ECO:0007669"/>
    <property type="project" value="UniProtKB-KW"/>
</dbReference>
<dbReference type="Pfam" id="PF17941">
    <property type="entry name" value="PP_kinase_C_1"/>
    <property type="match status" value="1"/>
</dbReference>
<accession>A0A369A6Y7</accession>
<dbReference type="Pfam" id="PF02503">
    <property type="entry name" value="PP_kinase"/>
    <property type="match status" value="1"/>
</dbReference>
<evidence type="ECO:0000256" key="7">
    <source>
        <dbReference type="RuleBase" id="RU003800"/>
    </source>
</evidence>
<reference evidence="12 13" key="1">
    <citation type="submission" date="2018-07" db="EMBL/GenBank/DDBJ databases">
        <title>Genomic Encyclopedia of Type Strains, Phase IV (KMG-IV): sequencing the most valuable type-strain genomes for metagenomic binning, comparative biology and taxonomic classification.</title>
        <authorList>
            <person name="Goeker M."/>
        </authorList>
    </citation>
    <scope>NUCLEOTIDE SEQUENCE [LARGE SCALE GENOMIC DNA]</scope>
    <source>
        <strain evidence="12 13">DSM 21410</strain>
    </source>
</reference>
<dbReference type="SUPFAM" id="SSF56024">
    <property type="entry name" value="Phospholipase D/nuclease"/>
    <property type="match status" value="2"/>
</dbReference>
<dbReference type="GO" id="GO:0009358">
    <property type="term" value="C:polyphosphate kinase complex"/>
    <property type="evidence" value="ECO:0007669"/>
    <property type="project" value="InterPro"/>
</dbReference>
<dbReference type="CDD" id="cd09167">
    <property type="entry name" value="PLDc_EcPPK1_C2_like"/>
    <property type="match status" value="1"/>
</dbReference>
<protein>
    <recommendedName>
        <fullName evidence="6 7">Polyphosphate kinase</fullName>
        <ecNumber evidence="6 7">2.7.4.1</ecNumber>
    </recommendedName>
    <alternativeName>
        <fullName evidence="6">ATP-polyphosphate phosphotransferase</fullName>
    </alternativeName>
    <alternativeName>
        <fullName evidence="6">Polyphosphoric acid kinase</fullName>
    </alternativeName>
</protein>
<dbReference type="GO" id="GO:0008976">
    <property type="term" value="F:polyphosphate kinase activity"/>
    <property type="evidence" value="ECO:0007669"/>
    <property type="project" value="UniProtKB-UniRule"/>
</dbReference>
<dbReference type="InterPro" id="IPR025200">
    <property type="entry name" value="PPK_C_dom2"/>
</dbReference>
<evidence type="ECO:0000256" key="3">
    <source>
        <dbReference type="ARBA" id="ARBA00022741"/>
    </source>
</evidence>
<comment type="function">
    <text evidence="6 7">Catalyzes the reversible transfer of the terminal phosphate of ATP to form a long-chain polyphosphate (polyP).</text>
</comment>
<dbReference type="GO" id="GO:0046872">
    <property type="term" value="F:metal ion binding"/>
    <property type="evidence" value="ECO:0007669"/>
    <property type="project" value="UniProtKB-KW"/>
</dbReference>
<proteinExistence type="inferred from homology"/>
<dbReference type="SUPFAM" id="SSF140356">
    <property type="entry name" value="PPK N-terminal domain-like"/>
    <property type="match status" value="1"/>
</dbReference>
<keyword evidence="13" id="KW-1185">Reference proteome</keyword>
<feature type="active site" description="Phosphohistidine intermediate" evidence="6">
    <location>
        <position position="442"/>
    </location>
</feature>
<keyword evidence="3 6" id="KW-0547">Nucleotide-binding</keyword>
<organism evidence="12 13">
    <name type="scientific">Schleiferia thermophila</name>
    <dbReference type="NCBI Taxonomy" id="884107"/>
    <lineage>
        <taxon>Bacteria</taxon>
        <taxon>Pseudomonadati</taxon>
        <taxon>Bacteroidota</taxon>
        <taxon>Flavobacteriia</taxon>
        <taxon>Flavobacteriales</taxon>
        <taxon>Schleiferiaceae</taxon>
        <taxon>Schleiferia</taxon>
    </lineage>
</organism>
<feature type="binding site" evidence="6">
    <location>
        <position position="599"/>
    </location>
    <ligand>
        <name>ATP</name>
        <dbReference type="ChEBI" id="CHEBI:30616"/>
    </ligand>
</feature>
<dbReference type="InterPro" id="IPR036832">
    <property type="entry name" value="PPK_N_dom_sf"/>
</dbReference>
<dbReference type="EMBL" id="QPJS01000003">
    <property type="protein sequence ID" value="RCX03194.1"/>
    <property type="molecule type" value="Genomic_DNA"/>
</dbReference>
<dbReference type="Pfam" id="PF13090">
    <property type="entry name" value="PP_kinase_C"/>
    <property type="match status" value="1"/>
</dbReference>
<feature type="binding site" evidence="6">
    <location>
        <position position="53"/>
    </location>
    <ligand>
        <name>ATP</name>
        <dbReference type="ChEBI" id="CHEBI:30616"/>
    </ligand>
</feature>
<dbReference type="Pfam" id="PF13089">
    <property type="entry name" value="PP_kinase_N"/>
    <property type="match status" value="1"/>
</dbReference>
<dbReference type="PANTHER" id="PTHR30218:SF0">
    <property type="entry name" value="POLYPHOSPHATE KINASE"/>
    <property type="match status" value="1"/>
</dbReference>
<dbReference type="NCBIfam" id="NF003917">
    <property type="entry name" value="PRK05443.1-1"/>
    <property type="match status" value="1"/>
</dbReference>
<comment type="catalytic activity">
    <reaction evidence="6 7">
        <text>[phosphate](n) + ATP = [phosphate](n+1) + ADP</text>
        <dbReference type="Rhea" id="RHEA:19573"/>
        <dbReference type="Rhea" id="RHEA-COMP:9859"/>
        <dbReference type="Rhea" id="RHEA-COMP:14280"/>
        <dbReference type="ChEBI" id="CHEBI:16838"/>
        <dbReference type="ChEBI" id="CHEBI:30616"/>
        <dbReference type="ChEBI" id="CHEBI:456216"/>
        <dbReference type="EC" id="2.7.4.1"/>
    </reaction>
</comment>
<evidence type="ECO:0000256" key="5">
    <source>
        <dbReference type="ARBA" id="ARBA00022840"/>
    </source>
</evidence>
<feature type="binding site" evidence="6">
    <location>
        <position position="475"/>
    </location>
    <ligand>
        <name>ATP</name>
        <dbReference type="ChEBI" id="CHEBI:30616"/>
    </ligand>
</feature>
<dbReference type="InterPro" id="IPR025198">
    <property type="entry name" value="PPK_N_dom"/>
</dbReference>
<gene>
    <name evidence="6" type="primary">ppk</name>
    <name evidence="12" type="ORF">DES35_10375</name>
</gene>
<dbReference type="Gene3D" id="3.30.1840.10">
    <property type="entry name" value="Polyphosphate kinase middle domain"/>
    <property type="match status" value="1"/>
</dbReference>
<dbReference type="HAMAP" id="MF_00347">
    <property type="entry name" value="Polyphosphate_kinase"/>
    <property type="match status" value="1"/>
</dbReference>
<name>A0A369A6Y7_9FLAO</name>
<dbReference type="SUPFAM" id="SSF143724">
    <property type="entry name" value="PHP14-like"/>
    <property type="match status" value="1"/>
</dbReference>
<dbReference type="InterPro" id="IPR024953">
    <property type="entry name" value="PP_kinase_middle"/>
</dbReference>
<comment type="caution">
    <text evidence="12">The sequence shown here is derived from an EMBL/GenBank/DDBJ whole genome shotgun (WGS) entry which is preliminary data.</text>
</comment>
<comment type="PTM">
    <text evidence="6 7">An intermediate of this reaction is the autophosphorylated ppk in which a phosphate is covalently linked to a histidine residue through a N-P bond.</text>
</comment>
<evidence type="ECO:0000256" key="6">
    <source>
        <dbReference type="HAMAP-Rule" id="MF_00347"/>
    </source>
</evidence>
<evidence type="ECO:0000259" key="9">
    <source>
        <dbReference type="Pfam" id="PF13089"/>
    </source>
</evidence>
<feature type="binding site" evidence="6">
    <location>
        <position position="382"/>
    </location>
    <ligand>
        <name>Mg(2+)</name>
        <dbReference type="ChEBI" id="CHEBI:18420"/>
    </ligand>
</feature>
<evidence type="ECO:0000313" key="13">
    <source>
        <dbReference type="Proteomes" id="UP000253517"/>
    </source>
</evidence>
<comment type="cofactor">
    <cofactor evidence="6">
        <name>Mg(2+)</name>
        <dbReference type="ChEBI" id="CHEBI:18420"/>
    </cofactor>
</comment>
<comment type="similarity">
    <text evidence="6 7">Belongs to the polyphosphate kinase 1 (PPK1) family.</text>
</comment>